<dbReference type="EMBL" id="SMKV01000013">
    <property type="protein sequence ID" value="TDC92658.1"/>
    <property type="molecule type" value="Genomic_DNA"/>
</dbReference>
<feature type="region of interest" description="Disordered" evidence="1">
    <location>
        <begin position="85"/>
        <end position="124"/>
    </location>
</feature>
<evidence type="ECO:0000313" key="3">
    <source>
        <dbReference type="EMBL" id="TDC92658.1"/>
    </source>
</evidence>
<keyword evidence="2" id="KW-0472">Membrane</keyword>
<dbReference type="RefSeq" id="WP_132623085.1">
    <property type="nucleotide sequence ID" value="NZ_SMKV01000013.1"/>
</dbReference>
<feature type="compositionally biased region" description="Basic residues" evidence="1">
    <location>
        <begin position="112"/>
        <end position="124"/>
    </location>
</feature>
<gene>
    <name evidence="3" type="ORF">E1161_13190</name>
</gene>
<protein>
    <submittedName>
        <fullName evidence="3">Uncharacterized protein</fullName>
    </submittedName>
</protein>
<comment type="caution">
    <text evidence="3">The sequence shown here is derived from an EMBL/GenBank/DDBJ whole genome shotgun (WGS) entry which is preliminary data.</text>
</comment>
<keyword evidence="2" id="KW-0812">Transmembrane</keyword>
<organism evidence="3 4">
    <name type="scientific">Saccharopolyspora aridisoli</name>
    <dbReference type="NCBI Taxonomy" id="2530385"/>
    <lineage>
        <taxon>Bacteria</taxon>
        <taxon>Bacillati</taxon>
        <taxon>Actinomycetota</taxon>
        <taxon>Actinomycetes</taxon>
        <taxon>Pseudonocardiales</taxon>
        <taxon>Pseudonocardiaceae</taxon>
        <taxon>Saccharopolyspora</taxon>
    </lineage>
</organism>
<feature type="transmembrane region" description="Helical" evidence="2">
    <location>
        <begin position="6"/>
        <end position="29"/>
    </location>
</feature>
<keyword evidence="4" id="KW-1185">Reference proteome</keyword>
<proteinExistence type="predicted"/>
<dbReference type="Proteomes" id="UP000294744">
    <property type="component" value="Unassembled WGS sequence"/>
</dbReference>
<dbReference type="OrthoDB" id="9924026at2"/>
<keyword evidence="2" id="KW-1133">Transmembrane helix</keyword>
<evidence type="ECO:0000313" key="4">
    <source>
        <dbReference type="Proteomes" id="UP000294744"/>
    </source>
</evidence>
<evidence type="ECO:0000256" key="2">
    <source>
        <dbReference type="SAM" id="Phobius"/>
    </source>
</evidence>
<dbReference type="AlphaFoldDB" id="A0A4R4UKV9"/>
<evidence type="ECO:0000256" key="1">
    <source>
        <dbReference type="SAM" id="MobiDB-lite"/>
    </source>
</evidence>
<name>A0A4R4UKV9_9PSEU</name>
<sequence length="124" mass="13069">MLNSLTGFAGAAGIGIGMVLGLSIVMSWVERGMLGSGTTRRGKHRDRQRGLVAAYRRHRAALLARGAFLPAVAAVVATARGPRGDVVVGGGPGAMRRPGARHSSFDLPTRPRSQRSRTRATPRT</sequence>
<reference evidence="3 4" key="1">
    <citation type="submission" date="2019-03" db="EMBL/GenBank/DDBJ databases">
        <title>Draft genome sequences of novel Actinobacteria.</title>
        <authorList>
            <person name="Sahin N."/>
            <person name="Ay H."/>
            <person name="Saygin H."/>
        </authorList>
    </citation>
    <scope>NUCLEOTIDE SEQUENCE [LARGE SCALE GENOMIC DNA]</scope>
    <source>
        <strain evidence="3 4">16K404</strain>
    </source>
</reference>
<accession>A0A4R4UKV9</accession>